<feature type="coiled-coil region" evidence="1">
    <location>
        <begin position="35"/>
        <end position="62"/>
    </location>
</feature>
<name>A0ABY5SU46_9MICO</name>
<evidence type="ECO:0000313" key="2">
    <source>
        <dbReference type="EMBL" id="UVI37724.1"/>
    </source>
</evidence>
<evidence type="ECO:0000313" key="3">
    <source>
        <dbReference type="Proteomes" id="UP001064879"/>
    </source>
</evidence>
<keyword evidence="1" id="KW-0175">Coiled coil</keyword>
<organism evidence="2 3">
    <name type="scientific">Brevibacterium spongiae</name>
    <dbReference type="NCBI Taxonomy" id="2909672"/>
    <lineage>
        <taxon>Bacteria</taxon>
        <taxon>Bacillati</taxon>
        <taxon>Actinomycetota</taxon>
        <taxon>Actinomycetes</taxon>
        <taxon>Micrococcales</taxon>
        <taxon>Brevibacteriaceae</taxon>
        <taxon>Brevibacterium</taxon>
    </lineage>
</organism>
<dbReference type="EMBL" id="CP093443">
    <property type="protein sequence ID" value="UVI37724.1"/>
    <property type="molecule type" value="Genomic_DNA"/>
</dbReference>
<dbReference type="Proteomes" id="UP001064879">
    <property type="component" value="Chromosome"/>
</dbReference>
<gene>
    <name evidence="2" type="ORF">L1F31_08770</name>
</gene>
<proteinExistence type="predicted"/>
<evidence type="ECO:0000256" key="1">
    <source>
        <dbReference type="SAM" id="Coils"/>
    </source>
</evidence>
<accession>A0ABY5SU46</accession>
<sequence length="75" mass="8983">MSTAFQSTYPRRWALSTGMKLIRWARRPATITKTREQKTARRRAARLQAHAAEQRARELRERDILRYLSQVRPFI</sequence>
<dbReference type="RefSeq" id="WP_265420259.1">
    <property type="nucleotide sequence ID" value="NZ_CP093443.1"/>
</dbReference>
<reference evidence="2" key="1">
    <citation type="submission" date="2022-03" db="EMBL/GenBank/DDBJ databases">
        <title>Brevibacterium spongiae sp. nov., isolated from marine sponge.</title>
        <authorList>
            <person name="Li Z."/>
            <person name="Zhang M."/>
        </authorList>
    </citation>
    <scope>NUCLEOTIDE SEQUENCE</scope>
    <source>
        <strain evidence="2">WHS-Z9</strain>
    </source>
</reference>
<protein>
    <submittedName>
        <fullName evidence="2">Uncharacterized protein</fullName>
    </submittedName>
</protein>
<keyword evidence="3" id="KW-1185">Reference proteome</keyword>